<dbReference type="PANTHER" id="PTHR12281">
    <property type="entry name" value="RP42 RELATED"/>
    <property type="match status" value="1"/>
</dbReference>
<dbReference type="InterPro" id="IPR014764">
    <property type="entry name" value="DCN-prot"/>
</dbReference>
<proteinExistence type="predicted"/>
<accession>A0A9P6JQR5</accession>
<evidence type="ECO:0000313" key="4">
    <source>
        <dbReference type="Proteomes" id="UP000807306"/>
    </source>
</evidence>
<dbReference type="Gene3D" id="1.10.238.200">
    <property type="entry name" value="Cullin, PONY binding domain"/>
    <property type="match status" value="1"/>
</dbReference>
<organism evidence="3 4">
    <name type="scientific">Crepidotus variabilis</name>
    <dbReference type="NCBI Taxonomy" id="179855"/>
    <lineage>
        <taxon>Eukaryota</taxon>
        <taxon>Fungi</taxon>
        <taxon>Dikarya</taxon>
        <taxon>Basidiomycota</taxon>
        <taxon>Agaricomycotina</taxon>
        <taxon>Agaricomycetes</taxon>
        <taxon>Agaricomycetidae</taxon>
        <taxon>Agaricales</taxon>
        <taxon>Agaricineae</taxon>
        <taxon>Crepidotaceae</taxon>
        <taxon>Crepidotus</taxon>
    </lineage>
</organism>
<comment type="caution">
    <text evidence="3">The sequence shown here is derived from an EMBL/GenBank/DDBJ whole genome shotgun (WGS) entry which is preliminary data.</text>
</comment>
<dbReference type="Proteomes" id="UP000807306">
    <property type="component" value="Unassembled WGS sequence"/>
</dbReference>
<dbReference type="InterPro" id="IPR042460">
    <property type="entry name" value="DCN1-like_PONY"/>
</dbReference>
<gene>
    <name evidence="3" type="ORF">CPB83DRAFT_853250</name>
</gene>
<comment type="function">
    <text evidence="1">Neddylation of cullins play an essential role in the regulation of SCF-type complexes activity.</text>
</comment>
<dbReference type="GO" id="GO:0031624">
    <property type="term" value="F:ubiquitin conjugating enzyme binding"/>
    <property type="evidence" value="ECO:0007669"/>
    <property type="project" value="TreeGrafter"/>
</dbReference>
<dbReference type="EMBL" id="MU157848">
    <property type="protein sequence ID" value="KAF9529113.1"/>
    <property type="molecule type" value="Genomic_DNA"/>
</dbReference>
<sequence>MVDKKLDQDVAHFCSVTGASTRDARDFLKEHKRLEVAIDAYYNNPNEFAGKRKAEATSSPSTSKLARLFDQYKDEGDEILINGTIKFCEDLQVDPEDVVLLAVACELKSPGMGRWTRQEWIDGWKHIGADAIPSMQASLHRLREQLATDPEYFKTVYNYTFNFSRSEGQRSLGLETAEAFWNLLLPLGLKGGSLTRKNKDEDVKMGDGWQEVHTSWWLEFLRKKGGKGVSKDTWVMFLDFVRSIDSKFSNYDIDAAWPSLIDDFVDFAREKISST</sequence>
<evidence type="ECO:0000313" key="3">
    <source>
        <dbReference type="EMBL" id="KAF9529113.1"/>
    </source>
</evidence>
<dbReference type="Gene3D" id="1.10.8.10">
    <property type="entry name" value="DNA helicase RuvA subunit, C-terminal domain"/>
    <property type="match status" value="1"/>
</dbReference>
<keyword evidence="4" id="KW-1185">Reference proteome</keyword>
<dbReference type="Gene3D" id="1.10.238.10">
    <property type="entry name" value="EF-hand"/>
    <property type="match status" value="1"/>
</dbReference>
<dbReference type="InterPro" id="IPR005176">
    <property type="entry name" value="PONY_dom"/>
</dbReference>
<dbReference type="AlphaFoldDB" id="A0A9P6JQR5"/>
<feature type="domain" description="DCUN1" evidence="2">
    <location>
        <begin position="60"/>
        <end position="269"/>
    </location>
</feature>
<dbReference type="Pfam" id="PF14555">
    <property type="entry name" value="UBA_4"/>
    <property type="match status" value="1"/>
</dbReference>
<dbReference type="Pfam" id="PF03556">
    <property type="entry name" value="Cullin_binding"/>
    <property type="match status" value="1"/>
</dbReference>
<dbReference type="OrthoDB" id="27198at2759"/>
<name>A0A9P6JQR5_9AGAR</name>
<evidence type="ECO:0000259" key="2">
    <source>
        <dbReference type="PROSITE" id="PS51229"/>
    </source>
</evidence>
<reference evidence="3" key="1">
    <citation type="submission" date="2020-11" db="EMBL/GenBank/DDBJ databases">
        <authorList>
            <consortium name="DOE Joint Genome Institute"/>
            <person name="Ahrendt S."/>
            <person name="Riley R."/>
            <person name="Andreopoulos W."/>
            <person name="Labutti K."/>
            <person name="Pangilinan J."/>
            <person name="Ruiz-Duenas F.J."/>
            <person name="Barrasa J.M."/>
            <person name="Sanchez-Garcia M."/>
            <person name="Camarero S."/>
            <person name="Miyauchi S."/>
            <person name="Serrano A."/>
            <person name="Linde D."/>
            <person name="Babiker R."/>
            <person name="Drula E."/>
            <person name="Ayuso-Fernandez I."/>
            <person name="Pacheco R."/>
            <person name="Padilla G."/>
            <person name="Ferreira P."/>
            <person name="Barriuso J."/>
            <person name="Kellner H."/>
            <person name="Castanera R."/>
            <person name="Alfaro M."/>
            <person name="Ramirez L."/>
            <person name="Pisabarro A.G."/>
            <person name="Kuo A."/>
            <person name="Tritt A."/>
            <person name="Lipzen A."/>
            <person name="He G."/>
            <person name="Yan M."/>
            <person name="Ng V."/>
            <person name="Cullen D."/>
            <person name="Martin F."/>
            <person name="Rosso M.-N."/>
            <person name="Henrissat B."/>
            <person name="Hibbett D."/>
            <person name="Martinez A.T."/>
            <person name="Grigoriev I.V."/>
        </authorList>
    </citation>
    <scope>NUCLEOTIDE SEQUENCE</scope>
    <source>
        <strain evidence="3">CBS 506.95</strain>
    </source>
</reference>
<dbReference type="GO" id="GO:0045116">
    <property type="term" value="P:protein neddylation"/>
    <property type="evidence" value="ECO:0007669"/>
    <property type="project" value="TreeGrafter"/>
</dbReference>
<dbReference type="GO" id="GO:0000151">
    <property type="term" value="C:ubiquitin ligase complex"/>
    <property type="evidence" value="ECO:0007669"/>
    <property type="project" value="TreeGrafter"/>
</dbReference>
<protein>
    <recommendedName>
        <fullName evidence="1">Defective in cullin neddylation protein</fullName>
    </recommendedName>
</protein>
<dbReference type="PROSITE" id="PS51229">
    <property type="entry name" value="DCUN1"/>
    <property type="match status" value="1"/>
</dbReference>
<evidence type="ECO:0000256" key="1">
    <source>
        <dbReference type="RuleBase" id="RU410713"/>
    </source>
</evidence>
<dbReference type="GO" id="GO:0097602">
    <property type="term" value="F:cullin family protein binding"/>
    <property type="evidence" value="ECO:0007669"/>
    <property type="project" value="TreeGrafter"/>
</dbReference>
<dbReference type="GO" id="GO:0032182">
    <property type="term" value="F:ubiquitin-like protein binding"/>
    <property type="evidence" value="ECO:0007669"/>
    <property type="project" value="TreeGrafter"/>
</dbReference>
<dbReference type="PANTHER" id="PTHR12281:SF31">
    <property type="entry name" value="DCN1-LIKE PROTEIN 3"/>
    <property type="match status" value="1"/>
</dbReference>